<dbReference type="Proteomes" id="UP001583172">
    <property type="component" value="Unassembled WGS sequence"/>
</dbReference>
<organism evidence="3 4">
    <name type="scientific">Humicola insolens</name>
    <name type="common">Soft-rot fungus</name>
    <dbReference type="NCBI Taxonomy" id="85995"/>
    <lineage>
        <taxon>Eukaryota</taxon>
        <taxon>Fungi</taxon>
        <taxon>Dikarya</taxon>
        <taxon>Ascomycota</taxon>
        <taxon>Pezizomycotina</taxon>
        <taxon>Sordariomycetes</taxon>
        <taxon>Sordariomycetidae</taxon>
        <taxon>Sordariales</taxon>
        <taxon>Chaetomiaceae</taxon>
        <taxon>Mycothermus</taxon>
    </lineage>
</organism>
<dbReference type="EMBL" id="JAZGSY010000036">
    <property type="protein sequence ID" value="KAL1842648.1"/>
    <property type="molecule type" value="Genomic_DNA"/>
</dbReference>
<proteinExistence type="predicted"/>
<dbReference type="PANTHER" id="PTHR16019">
    <property type="entry name" value="SYNAPSE-ASSOCIATED PROTEIN"/>
    <property type="match status" value="1"/>
</dbReference>
<evidence type="ECO:0000313" key="3">
    <source>
        <dbReference type="EMBL" id="KAL1842648.1"/>
    </source>
</evidence>
<comment type="caution">
    <text evidence="3">The sequence shown here is derived from an EMBL/GenBank/DDBJ whole genome shotgun (WGS) entry which is preliminary data.</text>
</comment>
<dbReference type="InterPro" id="IPR005607">
    <property type="entry name" value="BSD_dom"/>
</dbReference>
<feature type="region of interest" description="Disordered" evidence="1">
    <location>
        <begin position="315"/>
        <end position="437"/>
    </location>
</feature>
<feature type="compositionally biased region" description="Low complexity" evidence="1">
    <location>
        <begin position="108"/>
        <end position="129"/>
    </location>
</feature>
<dbReference type="PROSITE" id="PS50858">
    <property type="entry name" value="BSD"/>
    <property type="match status" value="1"/>
</dbReference>
<dbReference type="InterPro" id="IPR051494">
    <property type="entry name" value="BSD_domain-containing"/>
</dbReference>
<dbReference type="PANTHER" id="PTHR16019:SF5">
    <property type="entry name" value="BSD DOMAIN-CONTAINING PROTEIN 1"/>
    <property type="match status" value="1"/>
</dbReference>
<sequence>MDIAYDHIQEQTFPEEHSGSQSGDKKPAPQASLNADLKDAYRAFSNSHWGARIGGFLGTVVKQGESVYREAQQELSAVGQDASQGFSTLRQTVIKHTRNLSLNTVLPGAATSSSSTAESGDTETTPTTTSRNLSSEDALKESETVLSRLKEEAAKRLRDLQRAEDAADEALLRFGTNLRDFLRDAITIKPPSEETEGQGGNSTVLFESKDAHGKRVIHTSRFDAQLHLVHTSPDSFTKDGQGPEFESWVKEFDIDKKTEDISSDLEKYPELRATMEKLVPDKVPYADFWKRYYFVRHGIETAEARRRDLLKAASAEEEVGWDEDSSEEEAESSSEEEETRPGTAKPPARPGSAGSSTTIQPPPSNEARLKPSEPRKSNDEKSQADSDASYDVVGAASGMTSRAPNSPKDSRKADDDDDDDDEDSSDEDEEDSDSDWE</sequence>
<feature type="region of interest" description="Disordered" evidence="1">
    <location>
        <begin position="105"/>
        <end position="143"/>
    </location>
</feature>
<accession>A0ABR3VL94</accession>
<feature type="compositionally biased region" description="Basic and acidic residues" evidence="1">
    <location>
        <begin position="1"/>
        <end position="27"/>
    </location>
</feature>
<evidence type="ECO:0000313" key="4">
    <source>
        <dbReference type="Proteomes" id="UP001583172"/>
    </source>
</evidence>
<dbReference type="Pfam" id="PF03909">
    <property type="entry name" value="BSD"/>
    <property type="match status" value="1"/>
</dbReference>
<evidence type="ECO:0000259" key="2">
    <source>
        <dbReference type="PROSITE" id="PS50858"/>
    </source>
</evidence>
<dbReference type="SUPFAM" id="SSF140383">
    <property type="entry name" value="BSD domain-like"/>
    <property type="match status" value="1"/>
</dbReference>
<name>A0ABR3VL94_HUMIN</name>
<gene>
    <name evidence="3" type="ORF">VTJ49DRAFT_4559</name>
</gene>
<feature type="compositionally biased region" description="Basic and acidic residues" evidence="1">
    <location>
        <begin position="367"/>
        <end position="384"/>
    </location>
</feature>
<feature type="domain" description="BSD" evidence="2">
    <location>
        <begin position="248"/>
        <end position="300"/>
    </location>
</feature>
<evidence type="ECO:0000256" key="1">
    <source>
        <dbReference type="SAM" id="MobiDB-lite"/>
    </source>
</evidence>
<dbReference type="SMART" id="SM00751">
    <property type="entry name" value="BSD"/>
    <property type="match status" value="1"/>
</dbReference>
<reference evidence="3 4" key="1">
    <citation type="journal article" date="2024" name="Commun. Biol.">
        <title>Comparative genomic analysis of thermophilic fungi reveals convergent evolutionary adaptations and gene losses.</title>
        <authorList>
            <person name="Steindorff A.S."/>
            <person name="Aguilar-Pontes M.V."/>
            <person name="Robinson A.J."/>
            <person name="Andreopoulos B."/>
            <person name="LaButti K."/>
            <person name="Kuo A."/>
            <person name="Mondo S."/>
            <person name="Riley R."/>
            <person name="Otillar R."/>
            <person name="Haridas S."/>
            <person name="Lipzen A."/>
            <person name="Grimwood J."/>
            <person name="Schmutz J."/>
            <person name="Clum A."/>
            <person name="Reid I.D."/>
            <person name="Moisan M.C."/>
            <person name="Butler G."/>
            <person name="Nguyen T.T.M."/>
            <person name="Dewar K."/>
            <person name="Conant G."/>
            <person name="Drula E."/>
            <person name="Henrissat B."/>
            <person name="Hansel C."/>
            <person name="Singer S."/>
            <person name="Hutchinson M.I."/>
            <person name="de Vries R.P."/>
            <person name="Natvig D.O."/>
            <person name="Powell A.J."/>
            <person name="Tsang A."/>
            <person name="Grigoriev I.V."/>
        </authorList>
    </citation>
    <scope>NUCLEOTIDE SEQUENCE [LARGE SCALE GENOMIC DNA]</scope>
    <source>
        <strain evidence="3 4">CBS 620.91</strain>
    </source>
</reference>
<protein>
    <recommendedName>
        <fullName evidence="2">BSD domain-containing protein</fullName>
    </recommendedName>
</protein>
<keyword evidence="4" id="KW-1185">Reference proteome</keyword>
<feature type="region of interest" description="Disordered" evidence="1">
    <location>
        <begin position="1"/>
        <end position="34"/>
    </location>
</feature>
<feature type="compositionally biased region" description="Acidic residues" evidence="1">
    <location>
        <begin position="415"/>
        <end position="437"/>
    </location>
</feature>
<feature type="compositionally biased region" description="Acidic residues" evidence="1">
    <location>
        <begin position="315"/>
        <end position="338"/>
    </location>
</feature>
<dbReference type="InterPro" id="IPR035925">
    <property type="entry name" value="BSD_dom_sf"/>
</dbReference>
<dbReference type="Gene3D" id="1.10.3970.10">
    <property type="entry name" value="BSD domain"/>
    <property type="match status" value="1"/>
</dbReference>